<dbReference type="Proteomes" id="UP000799424">
    <property type="component" value="Unassembled WGS sequence"/>
</dbReference>
<dbReference type="SUPFAM" id="SSF54909">
    <property type="entry name" value="Dimeric alpha+beta barrel"/>
    <property type="match status" value="1"/>
</dbReference>
<evidence type="ECO:0000313" key="4">
    <source>
        <dbReference type="Proteomes" id="UP000799424"/>
    </source>
</evidence>
<dbReference type="OrthoDB" id="4892971at2759"/>
<organism evidence="3 4">
    <name type="scientific">Ophiobolus disseminans</name>
    <dbReference type="NCBI Taxonomy" id="1469910"/>
    <lineage>
        <taxon>Eukaryota</taxon>
        <taxon>Fungi</taxon>
        <taxon>Dikarya</taxon>
        <taxon>Ascomycota</taxon>
        <taxon>Pezizomycotina</taxon>
        <taxon>Dothideomycetes</taxon>
        <taxon>Pleosporomycetidae</taxon>
        <taxon>Pleosporales</taxon>
        <taxon>Pleosporineae</taxon>
        <taxon>Phaeosphaeriaceae</taxon>
        <taxon>Ophiobolus</taxon>
    </lineage>
</organism>
<sequence>MSGAQVIVAYPRKEGATFDKDYYLSTHMPLAAKHWKKHGLKSYTVTELTGDGPYSYSVVLEFESPEGFPAAAADPNTKEVMDDVPKFSNEQPIIIHGPVIGRKDV</sequence>
<dbReference type="GO" id="GO:0016491">
    <property type="term" value="F:oxidoreductase activity"/>
    <property type="evidence" value="ECO:0007669"/>
    <property type="project" value="InterPro"/>
</dbReference>
<comment type="similarity">
    <text evidence="1">Belongs to the tpcK family.</text>
</comment>
<gene>
    <name evidence="3" type="ORF">CC86DRAFT_366562</name>
</gene>
<proteinExistence type="inferred from homology"/>
<name>A0A6A7ACY3_9PLEO</name>
<protein>
    <recommendedName>
        <fullName evidence="2">EthD domain-containing protein</fullName>
    </recommendedName>
</protein>
<evidence type="ECO:0000313" key="3">
    <source>
        <dbReference type="EMBL" id="KAF2831096.1"/>
    </source>
</evidence>
<reference evidence="3" key="1">
    <citation type="journal article" date="2020" name="Stud. Mycol.">
        <title>101 Dothideomycetes genomes: a test case for predicting lifestyles and emergence of pathogens.</title>
        <authorList>
            <person name="Haridas S."/>
            <person name="Albert R."/>
            <person name="Binder M."/>
            <person name="Bloem J."/>
            <person name="Labutti K."/>
            <person name="Salamov A."/>
            <person name="Andreopoulos B."/>
            <person name="Baker S."/>
            <person name="Barry K."/>
            <person name="Bills G."/>
            <person name="Bluhm B."/>
            <person name="Cannon C."/>
            <person name="Castanera R."/>
            <person name="Culley D."/>
            <person name="Daum C."/>
            <person name="Ezra D."/>
            <person name="Gonzalez J."/>
            <person name="Henrissat B."/>
            <person name="Kuo A."/>
            <person name="Liang C."/>
            <person name="Lipzen A."/>
            <person name="Lutzoni F."/>
            <person name="Magnuson J."/>
            <person name="Mondo S."/>
            <person name="Nolan M."/>
            <person name="Ohm R."/>
            <person name="Pangilinan J."/>
            <person name="Park H.-J."/>
            <person name="Ramirez L."/>
            <person name="Alfaro M."/>
            <person name="Sun H."/>
            <person name="Tritt A."/>
            <person name="Yoshinaga Y."/>
            <person name="Zwiers L.-H."/>
            <person name="Turgeon B."/>
            <person name="Goodwin S."/>
            <person name="Spatafora J."/>
            <person name="Crous P."/>
            <person name="Grigoriev I."/>
        </authorList>
    </citation>
    <scope>NUCLEOTIDE SEQUENCE</scope>
    <source>
        <strain evidence="3">CBS 113818</strain>
    </source>
</reference>
<dbReference type="Gene3D" id="3.30.70.100">
    <property type="match status" value="1"/>
</dbReference>
<dbReference type="AlphaFoldDB" id="A0A6A7ACY3"/>
<dbReference type="InterPro" id="IPR011008">
    <property type="entry name" value="Dimeric_a/b-barrel"/>
</dbReference>
<dbReference type="PANTHER" id="PTHR40260:SF2">
    <property type="entry name" value="BLR8190 PROTEIN"/>
    <property type="match status" value="1"/>
</dbReference>
<keyword evidence="4" id="KW-1185">Reference proteome</keyword>
<feature type="domain" description="EthD" evidence="2">
    <location>
        <begin position="20"/>
        <end position="89"/>
    </location>
</feature>
<dbReference type="InterPro" id="IPR009799">
    <property type="entry name" value="EthD_dom"/>
</dbReference>
<evidence type="ECO:0000256" key="1">
    <source>
        <dbReference type="ARBA" id="ARBA00005986"/>
    </source>
</evidence>
<dbReference type="PANTHER" id="PTHR40260">
    <property type="entry name" value="BLR8190 PROTEIN"/>
    <property type="match status" value="1"/>
</dbReference>
<dbReference type="EMBL" id="MU006218">
    <property type="protein sequence ID" value="KAF2831096.1"/>
    <property type="molecule type" value="Genomic_DNA"/>
</dbReference>
<dbReference type="NCBIfam" id="TIGR02118">
    <property type="entry name" value="EthD family reductase"/>
    <property type="match status" value="1"/>
</dbReference>
<dbReference type="Pfam" id="PF07110">
    <property type="entry name" value="EthD"/>
    <property type="match status" value="1"/>
</dbReference>
<accession>A0A6A7ACY3</accession>
<evidence type="ECO:0000259" key="2">
    <source>
        <dbReference type="Pfam" id="PF07110"/>
    </source>
</evidence>